<dbReference type="RefSeq" id="WP_184619442.1">
    <property type="nucleotide sequence ID" value="NZ_JACHEX010000003.1"/>
</dbReference>
<reference evidence="2 3" key="1">
    <citation type="submission" date="2020-08" db="EMBL/GenBank/DDBJ databases">
        <title>Genomic Encyclopedia of Type Strains, Phase IV (KMG-IV): sequencing the most valuable type-strain genomes for metagenomic binning, comparative biology and taxonomic classification.</title>
        <authorList>
            <person name="Goeker M."/>
        </authorList>
    </citation>
    <scope>NUCLEOTIDE SEQUENCE [LARGE SCALE GENOMIC DNA]</scope>
    <source>
        <strain evidence="2 3">DSM 13481</strain>
    </source>
</reference>
<dbReference type="Pfam" id="PF04230">
    <property type="entry name" value="PS_pyruv_trans"/>
    <property type="match status" value="1"/>
</dbReference>
<evidence type="ECO:0000313" key="3">
    <source>
        <dbReference type="Proteomes" id="UP000555828"/>
    </source>
</evidence>
<gene>
    <name evidence="2" type="ORF">HNP65_001259</name>
</gene>
<dbReference type="Proteomes" id="UP000555828">
    <property type="component" value="Unassembled WGS sequence"/>
</dbReference>
<dbReference type="EMBL" id="JACHEX010000003">
    <property type="protein sequence ID" value="MBB6062807.1"/>
    <property type="molecule type" value="Genomic_DNA"/>
</dbReference>
<dbReference type="InterPro" id="IPR007345">
    <property type="entry name" value="Polysacch_pyruvyl_Trfase"/>
</dbReference>
<comment type="caution">
    <text evidence="2">The sequence shown here is derived from an EMBL/GenBank/DDBJ whole genome shotgun (WGS) entry which is preliminary data.</text>
</comment>
<keyword evidence="3" id="KW-1185">Reference proteome</keyword>
<dbReference type="AlphaFoldDB" id="A0A841GKA0"/>
<organism evidence="2 3">
    <name type="scientific">Thermosipho japonicus</name>
    <dbReference type="NCBI Taxonomy" id="90323"/>
    <lineage>
        <taxon>Bacteria</taxon>
        <taxon>Thermotogati</taxon>
        <taxon>Thermotogota</taxon>
        <taxon>Thermotogae</taxon>
        <taxon>Thermotogales</taxon>
        <taxon>Fervidobacteriaceae</taxon>
        <taxon>Thermosipho</taxon>
    </lineage>
</organism>
<accession>A0A841GKA0</accession>
<feature type="domain" description="Polysaccharide pyruvyl transferase" evidence="1">
    <location>
        <begin position="14"/>
        <end position="312"/>
    </location>
</feature>
<name>A0A841GKA0_9BACT</name>
<protein>
    <recommendedName>
        <fullName evidence="1">Polysaccharide pyruvyl transferase domain-containing protein</fullName>
    </recommendedName>
</protein>
<proteinExistence type="predicted"/>
<evidence type="ECO:0000259" key="1">
    <source>
        <dbReference type="Pfam" id="PF04230"/>
    </source>
</evidence>
<evidence type="ECO:0000313" key="2">
    <source>
        <dbReference type="EMBL" id="MBB6062807.1"/>
    </source>
</evidence>
<sequence>MKKIGILTFNWAVNYGAILQMFAEYTFIKKHSNSDVSIINYVPDKLKKIYELKIFKGSLHPKSIIRNFLTLISKKEVVLKFSDFINNNFKLTKELKNTSELIKELYNFDIVIVGSDQVWNYYIVGEYLNDYLLNFDIPNLIKISYAASLGKNEVPGEVINLFENAVPKFDAISLREEKSKELLSNISKRNDIYVVLDPVFLLSKNEWLEVADQSKFETKHKNYILIYMLEYNENLVQFALNLSKRTKLPVYSIEIPFFRVYKDKNKFININNAGPEDFVKLFSNASYVLTNSFHGTSFSLIFERPFLTFAHSKYNLRIENILKFYNLENNIIYDKYHEYFKLNKIQMNITGNSKKIETLIGRSKSFILNAINKEGAKDEK</sequence>